<comment type="function">
    <text evidence="7">Thiolesterase that catalyzes the hydrolysis of S-D-lactoyl-glutathione to form glutathione and D-lactic acid.</text>
</comment>
<feature type="binding site" evidence="7">
    <location>
        <position position="132"/>
    </location>
    <ligand>
        <name>Zn(2+)</name>
        <dbReference type="ChEBI" id="CHEBI:29105"/>
        <label>1</label>
    </ligand>
</feature>
<proteinExistence type="inferred from homology"/>
<dbReference type="Pfam" id="PF00753">
    <property type="entry name" value="Lactamase_B"/>
    <property type="match status" value="1"/>
</dbReference>
<feature type="binding site" evidence="7">
    <location>
        <position position="55"/>
    </location>
    <ligand>
        <name>Zn(2+)</name>
        <dbReference type="ChEBI" id="CHEBI:29105"/>
        <label>1</label>
    </ligand>
</feature>
<feature type="domain" description="Metallo-beta-lactamase" evidence="8">
    <location>
        <begin position="12"/>
        <end position="170"/>
    </location>
</feature>
<organism evidence="9 10">
    <name type="scientific">Aliiroseovarius salicola</name>
    <dbReference type="NCBI Taxonomy" id="3009082"/>
    <lineage>
        <taxon>Bacteria</taxon>
        <taxon>Pseudomonadati</taxon>
        <taxon>Pseudomonadota</taxon>
        <taxon>Alphaproteobacteria</taxon>
        <taxon>Rhodobacterales</taxon>
        <taxon>Paracoccaceae</taxon>
        <taxon>Aliiroseovarius</taxon>
    </lineage>
</organism>
<accession>A0ABT4W3X0</accession>
<dbReference type="InterPro" id="IPR050110">
    <property type="entry name" value="Glyoxalase_II_hydrolase"/>
</dbReference>
<dbReference type="InterPro" id="IPR017782">
    <property type="entry name" value="Hydroxyacylglutathione_Hdrlase"/>
</dbReference>
<feature type="binding site" evidence="7">
    <location>
        <position position="170"/>
    </location>
    <ligand>
        <name>Zn(2+)</name>
        <dbReference type="ChEBI" id="CHEBI:29105"/>
        <label>2</label>
    </ligand>
</feature>
<dbReference type="PANTHER" id="PTHR43705:SF1">
    <property type="entry name" value="HYDROXYACYLGLUTATHIONE HYDROLASE GLOB"/>
    <property type="match status" value="1"/>
</dbReference>
<comment type="similarity">
    <text evidence="3 7">Belongs to the metallo-beta-lactamase superfamily. Glyoxalase II family.</text>
</comment>
<gene>
    <name evidence="7 9" type="primary">gloB</name>
    <name evidence="9" type="ORF">O2N63_14100</name>
</gene>
<evidence type="ECO:0000256" key="6">
    <source>
        <dbReference type="ARBA" id="ARBA00022833"/>
    </source>
</evidence>
<reference evidence="9 10" key="1">
    <citation type="submission" date="2023-01" db="EMBL/GenBank/DDBJ databases">
        <authorList>
            <person name="Yoon J.-W."/>
        </authorList>
    </citation>
    <scope>NUCLEOTIDE SEQUENCE [LARGE SCALE GENOMIC DNA]</scope>
    <source>
        <strain evidence="9 10">KMU-50</strain>
    </source>
</reference>
<protein>
    <recommendedName>
        <fullName evidence="7">Hydroxyacylglutathione hydrolase</fullName>
        <ecNumber evidence="7">3.1.2.6</ecNumber>
    </recommendedName>
    <alternativeName>
        <fullName evidence="7">Glyoxalase II</fullName>
        <shortName evidence="7">Glx II</shortName>
    </alternativeName>
</protein>
<dbReference type="InterPro" id="IPR001279">
    <property type="entry name" value="Metallo-B-lactamas"/>
</dbReference>
<comment type="cofactor">
    <cofactor evidence="7">
        <name>Zn(2+)</name>
        <dbReference type="ChEBI" id="CHEBI:29105"/>
    </cofactor>
    <text evidence="7">Binds 2 Zn(2+) ions per subunit.</text>
</comment>
<evidence type="ECO:0000313" key="9">
    <source>
        <dbReference type="EMBL" id="MDA5095216.1"/>
    </source>
</evidence>
<dbReference type="RefSeq" id="WP_271054978.1">
    <property type="nucleotide sequence ID" value="NZ_JAQIIO010000008.1"/>
</dbReference>
<dbReference type="NCBIfam" id="TIGR03413">
    <property type="entry name" value="GSH_gloB"/>
    <property type="match status" value="1"/>
</dbReference>
<feature type="binding site" evidence="7">
    <location>
        <position position="113"/>
    </location>
    <ligand>
        <name>Zn(2+)</name>
        <dbReference type="ChEBI" id="CHEBI:29105"/>
        <label>1</label>
    </ligand>
</feature>
<comment type="catalytic activity">
    <reaction evidence="1 7">
        <text>an S-(2-hydroxyacyl)glutathione + H2O = a 2-hydroxy carboxylate + glutathione + H(+)</text>
        <dbReference type="Rhea" id="RHEA:21864"/>
        <dbReference type="ChEBI" id="CHEBI:15377"/>
        <dbReference type="ChEBI" id="CHEBI:15378"/>
        <dbReference type="ChEBI" id="CHEBI:57925"/>
        <dbReference type="ChEBI" id="CHEBI:58896"/>
        <dbReference type="ChEBI" id="CHEBI:71261"/>
        <dbReference type="EC" id="3.1.2.6"/>
    </reaction>
</comment>
<dbReference type="Proteomes" id="UP001528040">
    <property type="component" value="Unassembled WGS sequence"/>
</dbReference>
<dbReference type="HAMAP" id="MF_01374">
    <property type="entry name" value="Glyoxalase_2"/>
    <property type="match status" value="1"/>
</dbReference>
<evidence type="ECO:0000256" key="3">
    <source>
        <dbReference type="ARBA" id="ARBA00006759"/>
    </source>
</evidence>
<feature type="binding site" evidence="7">
    <location>
        <position position="59"/>
    </location>
    <ligand>
        <name>Zn(2+)</name>
        <dbReference type="ChEBI" id="CHEBI:29105"/>
        <label>2</label>
    </ligand>
</feature>
<evidence type="ECO:0000259" key="8">
    <source>
        <dbReference type="SMART" id="SM00849"/>
    </source>
</evidence>
<sequence length="254" mass="27280">MLSLVTLPCLSDNYAYLLHDNETGSTAVVDVPEAAPILSELATRGWQLTEIWLTHHHYDHVDGVADLVAATGAIVRGAVADAHRLPPLTDALAPGESFSFATHDVHVLDAPGHTVGHIAFHVPAARAAFTGDSLMVMGCGRLFEGTPDQMWSSLTTLAKLPDDTNICSGHEYTASNAAFAVTIEPDNVALAARRQDIEEARAQGLPTVPAPLSLERETNPFLRAHLPSVKSGLGMEDATDTEVFAEIRRRKDTF</sequence>
<keyword evidence="10" id="KW-1185">Reference proteome</keyword>
<dbReference type="Pfam" id="PF16123">
    <property type="entry name" value="HAGH_C"/>
    <property type="match status" value="1"/>
</dbReference>
<dbReference type="SMART" id="SM00849">
    <property type="entry name" value="Lactamase_B"/>
    <property type="match status" value="1"/>
</dbReference>
<feature type="binding site" evidence="7">
    <location>
        <position position="132"/>
    </location>
    <ligand>
        <name>Zn(2+)</name>
        <dbReference type="ChEBI" id="CHEBI:29105"/>
        <label>2</label>
    </ligand>
</feature>
<dbReference type="SUPFAM" id="SSF56281">
    <property type="entry name" value="Metallo-hydrolase/oxidoreductase"/>
    <property type="match status" value="1"/>
</dbReference>
<keyword evidence="5 7" id="KW-0378">Hydrolase</keyword>
<dbReference type="InterPro" id="IPR036866">
    <property type="entry name" value="RibonucZ/Hydroxyglut_hydro"/>
</dbReference>
<name>A0ABT4W3X0_9RHOB</name>
<evidence type="ECO:0000256" key="7">
    <source>
        <dbReference type="HAMAP-Rule" id="MF_01374"/>
    </source>
</evidence>
<feature type="binding site" evidence="7">
    <location>
        <position position="60"/>
    </location>
    <ligand>
        <name>Zn(2+)</name>
        <dbReference type="ChEBI" id="CHEBI:29105"/>
        <label>2</label>
    </ligand>
</feature>
<dbReference type="GO" id="GO:0004416">
    <property type="term" value="F:hydroxyacylglutathione hydrolase activity"/>
    <property type="evidence" value="ECO:0007669"/>
    <property type="project" value="UniProtKB-EC"/>
</dbReference>
<dbReference type="InterPro" id="IPR035680">
    <property type="entry name" value="Clx_II_MBL"/>
</dbReference>
<keyword evidence="4 7" id="KW-0479">Metal-binding</keyword>
<comment type="subunit">
    <text evidence="7">Monomer.</text>
</comment>
<keyword evidence="6 7" id="KW-0862">Zinc</keyword>
<evidence type="ECO:0000256" key="4">
    <source>
        <dbReference type="ARBA" id="ARBA00022723"/>
    </source>
</evidence>
<feature type="binding site" evidence="7">
    <location>
        <position position="57"/>
    </location>
    <ligand>
        <name>Zn(2+)</name>
        <dbReference type="ChEBI" id="CHEBI:29105"/>
        <label>1</label>
    </ligand>
</feature>
<dbReference type="InterPro" id="IPR032282">
    <property type="entry name" value="HAGH_C"/>
</dbReference>
<dbReference type="EC" id="3.1.2.6" evidence="7"/>
<comment type="caution">
    <text evidence="9">The sequence shown here is derived from an EMBL/GenBank/DDBJ whole genome shotgun (WGS) entry which is preliminary data.</text>
</comment>
<dbReference type="PANTHER" id="PTHR43705">
    <property type="entry name" value="HYDROXYACYLGLUTATHIONE HYDROLASE"/>
    <property type="match status" value="1"/>
</dbReference>
<evidence type="ECO:0000256" key="5">
    <source>
        <dbReference type="ARBA" id="ARBA00022801"/>
    </source>
</evidence>
<evidence type="ECO:0000256" key="1">
    <source>
        <dbReference type="ARBA" id="ARBA00001623"/>
    </source>
</evidence>
<dbReference type="Gene3D" id="3.60.15.10">
    <property type="entry name" value="Ribonuclease Z/Hydroxyacylglutathione hydrolase-like"/>
    <property type="match status" value="1"/>
</dbReference>
<dbReference type="CDD" id="cd07723">
    <property type="entry name" value="hydroxyacylglutathione_hydrolase_MBL-fold"/>
    <property type="match status" value="1"/>
</dbReference>
<evidence type="ECO:0000313" key="10">
    <source>
        <dbReference type="Proteomes" id="UP001528040"/>
    </source>
</evidence>
<dbReference type="EMBL" id="JAQIIO010000008">
    <property type="protein sequence ID" value="MDA5095216.1"/>
    <property type="molecule type" value="Genomic_DNA"/>
</dbReference>
<comment type="pathway">
    <text evidence="2 7">Secondary metabolite metabolism; methylglyoxal degradation; (R)-lactate from methylglyoxal: step 2/2.</text>
</comment>
<dbReference type="PIRSF" id="PIRSF005457">
    <property type="entry name" value="Glx"/>
    <property type="match status" value="1"/>
</dbReference>
<evidence type="ECO:0000256" key="2">
    <source>
        <dbReference type="ARBA" id="ARBA00004963"/>
    </source>
</evidence>